<evidence type="ECO:0000256" key="5">
    <source>
        <dbReference type="ARBA" id="ARBA00022692"/>
    </source>
</evidence>
<keyword evidence="6" id="KW-0375">Hydrogen ion transport</keyword>
<evidence type="ECO:0000256" key="3">
    <source>
        <dbReference type="ARBA" id="ARBA00022448"/>
    </source>
</evidence>
<dbReference type="InterPro" id="IPR002379">
    <property type="entry name" value="ATPase_proteolipid_c-like_dom"/>
</dbReference>
<dbReference type="InterPro" id="IPR020537">
    <property type="entry name" value="ATP_synth_F0_csu_DDCD_BS"/>
</dbReference>
<keyword evidence="3" id="KW-0813">Transport</keyword>
<dbReference type="OrthoDB" id="438052at2759"/>
<evidence type="ECO:0000256" key="1">
    <source>
        <dbReference type="ARBA" id="ARBA00004225"/>
    </source>
</evidence>
<dbReference type="AlphaFoldDB" id="A0A815JCF3"/>
<evidence type="ECO:0000313" key="19">
    <source>
        <dbReference type="EMBL" id="CAF1553834.1"/>
    </source>
</evidence>
<gene>
    <name evidence="16" type="ORF">BJG266_LOCUS14451</name>
    <name evidence="17" type="ORF">BJG266_LOCUS30430</name>
    <name evidence="18" type="ORF">QVE165_LOCUS35452</name>
    <name evidence="19" type="ORF">QVE165_LOCUS47310</name>
</gene>
<dbReference type="PANTHER" id="PTHR10031:SF0">
    <property type="entry name" value="ATPASE PROTEIN 9"/>
    <property type="match status" value="1"/>
</dbReference>
<evidence type="ECO:0000256" key="12">
    <source>
        <dbReference type="ARBA" id="ARBA00029852"/>
    </source>
</evidence>
<evidence type="ECO:0000313" key="18">
    <source>
        <dbReference type="EMBL" id="CAF1377329.1"/>
    </source>
</evidence>
<evidence type="ECO:0000256" key="9">
    <source>
        <dbReference type="ARBA" id="ARBA00023121"/>
    </source>
</evidence>
<keyword evidence="9" id="KW-0446">Lipid-binding</keyword>
<keyword evidence="11 14" id="KW-0472">Membrane</keyword>
<dbReference type="SUPFAM" id="SSF81333">
    <property type="entry name" value="F1F0 ATP synthase subunit C"/>
    <property type="match status" value="1"/>
</dbReference>
<dbReference type="Proteomes" id="UP000663832">
    <property type="component" value="Unassembled WGS sequence"/>
</dbReference>
<dbReference type="EMBL" id="CAJNOM010000345">
    <property type="protein sequence ID" value="CAF1377329.1"/>
    <property type="molecule type" value="Genomic_DNA"/>
</dbReference>
<dbReference type="PROSITE" id="PS00605">
    <property type="entry name" value="ATPASE_C"/>
    <property type="match status" value="1"/>
</dbReference>
<keyword evidence="7 14" id="KW-1133">Transmembrane helix</keyword>
<dbReference type="GO" id="GO:0015078">
    <property type="term" value="F:proton transmembrane transporter activity"/>
    <property type="evidence" value="ECO:0007669"/>
    <property type="project" value="InterPro"/>
</dbReference>
<dbReference type="InterPro" id="IPR035921">
    <property type="entry name" value="F/V-ATP_Csub_sf"/>
</dbReference>
<feature type="transmembrane region" description="Helical" evidence="14">
    <location>
        <begin position="97"/>
        <end position="116"/>
    </location>
</feature>
<feature type="domain" description="V-ATPase proteolipid subunit C-like" evidence="15">
    <location>
        <begin position="60"/>
        <end position="116"/>
    </location>
</feature>
<evidence type="ECO:0000256" key="2">
    <source>
        <dbReference type="ARBA" id="ARBA00006704"/>
    </source>
</evidence>
<comment type="subcellular location">
    <subcellularLocation>
        <location evidence="1">Mitochondrion membrane</location>
        <topology evidence="1">Multi-pass membrane protein</topology>
    </subcellularLocation>
</comment>
<dbReference type="PANTHER" id="PTHR10031">
    <property type="entry name" value="ATP SYNTHASE LIPID-BINDING PROTEIN, MITOCHONDRIAL"/>
    <property type="match status" value="1"/>
</dbReference>
<dbReference type="EMBL" id="CAJNOI010000395">
    <property type="protein sequence ID" value="CAF1266727.1"/>
    <property type="molecule type" value="Genomic_DNA"/>
</dbReference>
<comment type="similarity">
    <text evidence="2">Belongs to the ATPase C chain family.</text>
</comment>
<dbReference type="FunFam" id="1.20.20.10:FF:000003">
    <property type="entry name" value="Atp synthase f complex subunit mitochondrial"/>
    <property type="match status" value="1"/>
</dbReference>
<accession>A0A815JCF3</accession>
<dbReference type="GO" id="GO:0045259">
    <property type="term" value="C:proton-transporting ATP synthase complex"/>
    <property type="evidence" value="ECO:0007669"/>
    <property type="project" value="UniProtKB-KW"/>
</dbReference>
<evidence type="ECO:0000256" key="11">
    <source>
        <dbReference type="ARBA" id="ARBA00023136"/>
    </source>
</evidence>
<proteinExistence type="inferred from homology"/>
<feature type="transmembrane region" description="Helical" evidence="14">
    <location>
        <begin position="59"/>
        <end position="85"/>
    </location>
</feature>
<evidence type="ECO:0000256" key="4">
    <source>
        <dbReference type="ARBA" id="ARBA00022547"/>
    </source>
</evidence>
<reference evidence="18" key="1">
    <citation type="submission" date="2021-02" db="EMBL/GenBank/DDBJ databases">
        <authorList>
            <person name="Nowell W R."/>
        </authorList>
    </citation>
    <scope>NUCLEOTIDE SEQUENCE</scope>
</reference>
<dbReference type="GO" id="GO:0008289">
    <property type="term" value="F:lipid binding"/>
    <property type="evidence" value="ECO:0007669"/>
    <property type="project" value="UniProtKB-KW"/>
</dbReference>
<dbReference type="PRINTS" id="PR00124">
    <property type="entry name" value="ATPASEC"/>
</dbReference>
<comment type="caution">
    <text evidence="18">The sequence shown here is derived from an EMBL/GenBank/DDBJ whole genome shotgun (WGS) entry which is preliminary data.</text>
</comment>
<keyword evidence="20" id="KW-1185">Reference proteome</keyword>
<evidence type="ECO:0000256" key="14">
    <source>
        <dbReference type="SAM" id="Phobius"/>
    </source>
</evidence>
<evidence type="ECO:0000256" key="6">
    <source>
        <dbReference type="ARBA" id="ARBA00022781"/>
    </source>
</evidence>
<evidence type="ECO:0000313" key="17">
    <source>
        <dbReference type="EMBL" id="CAF1266727.1"/>
    </source>
</evidence>
<dbReference type="GO" id="GO:0031966">
    <property type="term" value="C:mitochondrial membrane"/>
    <property type="evidence" value="ECO:0007669"/>
    <property type="project" value="UniProtKB-SubCell"/>
</dbReference>
<evidence type="ECO:0000313" key="20">
    <source>
        <dbReference type="Proteomes" id="UP000663832"/>
    </source>
</evidence>
<dbReference type="Pfam" id="PF00137">
    <property type="entry name" value="ATP-synt_C"/>
    <property type="match status" value="1"/>
</dbReference>
<evidence type="ECO:0000256" key="8">
    <source>
        <dbReference type="ARBA" id="ARBA00023065"/>
    </source>
</evidence>
<organism evidence="18 20">
    <name type="scientific">Adineta steineri</name>
    <dbReference type="NCBI Taxonomy" id="433720"/>
    <lineage>
        <taxon>Eukaryota</taxon>
        <taxon>Metazoa</taxon>
        <taxon>Spiralia</taxon>
        <taxon>Gnathifera</taxon>
        <taxon>Rotifera</taxon>
        <taxon>Eurotatoria</taxon>
        <taxon>Bdelloidea</taxon>
        <taxon>Adinetida</taxon>
        <taxon>Adinetidae</taxon>
        <taxon>Adineta</taxon>
    </lineage>
</organism>
<dbReference type="Gene3D" id="1.20.20.10">
    <property type="entry name" value="F1F0 ATP synthase subunit C"/>
    <property type="match status" value="1"/>
</dbReference>
<evidence type="ECO:0000256" key="7">
    <source>
        <dbReference type="ARBA" id="ARBA00022989"/>
    </source>
</evidence>
<dbReference type="InterPro" id="IPR038662">
    <property type="entry name" value="ATP_synth_F0_csu_sf"/>
</dbReference>
<dbReference type="GO" id="GO:0033177">
    <property type="term" value="C:proton-transporting two-sector ATPase complex, proton-transporting domain"/>
    <property type="evidence" value="ECO:0007669"/>
    <property type="project" value="InterPro"/>
</dbReference>
<dbReference type="InterPro" id="IPR000454">
    <property type="entry name" value="ATP_synth_F0_csu"/>
</dbReference>
<evidence type="ECO:0000256" key="13">
    <source>
        <dbReference type="ARBA" id="ARBA00033111"/>
    </source>
</evidence>
<keyword evidence="8" id="KW-0406">Ion transport</keyword>
<dbReference type="GO" id="GO:0015986">
    <property type="term" value="P:proton motive force-driven ATP synthesis"/>
    <property type="evidence" value="ECO:0007669"/>
    <property type="project" value="InterPro"/>
</dbReference>
<dbReference type="CDD" id="cd18182">
    <property type="entry name" value="ATP-synt_Fo_c_ATP5G3"/>
    <property type="match status" value="1"/>
</dbReference>
<protein>
    <recommendedName>
        <fullName evidence="13">ATPase protein 9</fullName>
    </recommendedName>
    <alternativeName>
        <fullName evidence="12">ATPase subunit c</fullName>
    </alternativeName>
</protein>
<dbReference type="EMBL" id="CAJNOI010000061">
    <property type="protein sequence ID" value="CAF0973212.1"/>
    <property type="molecule type" value="Genomic_DNA"/>
</dbReference>
<sequence>MASITRLSLTSSALCRLLMNRNAGLIQQHLPSMIIPSAAQQRTIATTAVRRDIDSAAKYIGAGAATVGVAGAGAGIGTVFGSLVVAYARNPSLKQQLFSYAILGFALSEAMGLFYLNLSITSDDDYFDANNCDDIVIETIEKTDKNLNEKKASHQSTIKKLFTENIQDQFISNNSISQSGYYGPINTILYSIIERSESSPLIQHDKFSTDDIIEQTNDIRQMIQALHKDILQLKTNSKKETMNDLSIEEQTILNIATKNLIQVIISTRIDNRSSETKLLNNVKNNKYNENSHSDIALNETENLLTMHFQHPNCVTVFTINSSMPQVPTKTTVIATSDDDEDEKSYDDYTVTSQHFITTNEDFENILSRDERISNNELFLQQDSVMYNNEQLDWPYHSSKLDPFSNTIPSHLPIAQSNNRDSSFKQIFLSRFHHHHHPINNLSTLQSSSINASNNLSSHLTTLNHSKQRIFRVRKSRIIVSFDDIQQEDDAGTTVIYDILLDTNHAHSDNEQQTNDSIISLFHSFNSAIQESEILIPNNQSFYRDRSESEDSSSEISNSLYSVTSQYVFI</sequence>
<evidence type="ECO:0000259" key="15">
    <source>
        <dbReference type="Pfam" id="PF00137"/>
    </source>
</evidence>
<evidence type="ECO:0000313" key="16">
    <source>
        <dbReference type="EMBL" id="CAF0973212.1"/>
    </source>
</evidence>
<name>A0A815JCF3_9BILA</name>
<keyword evidence="10" id="KW-0496">Mitochondrion</keyword>
<dbReference type="Proteomes" id="UP000663877">
    <property type="component" value="Unassembled WGS sequence"/>
</dbReference>
<keyword evidence="5 14" id="KW-0812">Transmembrane</keyword>
<evidence type="ECO:0000256" key="10">
    <source>
        <dbReference type="ARBA" id="ARBA00023128"/>
    </source>
</evidence>
<keyword evidence="4" id="KW-0138">CF(0)</keyword>
<dbReference type="EMBL" id="CAJNOM010000740">
    <property type="protein sequence ID" value="CAF1553834.1"/>
    <property type="molecule type" value="Genomic_DNA"/>
</dbReference>